<dbReference type="InterPro" id="IPR003137">
    <property type="entry name" value="PA_domain"/>
</dbReference>
<feature type="domain" description="Subtilisin-like protease fibronectin type-III" evidence="14">
    <location>
        <begin position="637"/>
        <end position="734"/>
    </location>
</feature>
<feature type="active site" description="Charge relay system" evidence="8 9">
    <location>
        <position position="139"/>
    </location>
</feature>
<dbReference type="GO" id="GO:0009609">
    <property type="term" value="P:response to symbiotic bacterium"/>
    <property type="evidence" value="ECO:0007669"/>
    <property type="project" value="UniProtKB-ARBA"/>
</dbReference>
<dbReference type="Pfam" id="PF00082">
    <property type="entry name" value="Peptidase_S8"/>
    <property type="match status" value="1"/>
</dbReference>
<evidence type="ECO:0000256" key="1">
    <source>
        <dbReference type="ARBA" id="ARBA00004613"/>
    </source>
</evidence>
<evidence type="ECO:0000256" key="6">
    <source>
        <dbReference type="ARBA" id="ARBA00022801"/>
    </source>
</evidence>
<evidence type="ECO:0000256" key="9">
    <source>
        <dbReference type="PROSITE-ProRule" id="PRU01240"/>
    </source>
</evidence>
<dbReference type="SUPFAM" id="SSF52743">
    <property type="entry name" value="Subtilisin-like"/>
    <property type="match status" value="1"/>
</dbReference>
<name>A0AAV8TU46_9ROSI</name>
<evidence type="ECO:0000259" key="13">
    <source>
        <dbReference type="Pfam" id="PF05922"/>
    </source>
</evidence>
<dbReference type="Proteomes" id="UP001159364">
    <property type="component" value="Linkage Group LG03"/>
</dbReference>
<keyword evidence="5 10" id="KW-0732">Signal</keyword>
<evidence type="ECO:0008006" key="17">
    <source>
        <dbReference type="Google" id="ProtNLM"/>
    </source>
</evidence>
<dbReference type="PROSITE" id="PS51892">
    <property type="entry name" value="SUBTILASE"/>
    <property type="match status" value="1"/>
</dbReference>
<evidence type="ECO:0000256" key="8">
    <source>
        <dbReference type="PIRSR" id="PIRSR615500-1"/>
    </source>
</evidence>
<proteinExistence type="inferred from homology"/>
<dbReference type="Pfam" id="PF02225">
    <property type="entry name" value="PA"/>
    <property type="match status" value="1"/>
</dbReference>
<evidence type="ECO:0000259" key="12">
    <source>
        <dbReference type="Pfam" id="PF02225"/>
    </source>
</evidence>
<dbReference type="InterPro" id="IPR045051">
    <property type="entry name" value="SBT"/>
</dbReference>
<dbReference type="InterPro" id="IPR034197">
    <property type="entry name" value="Peptidases_S8_3"/>
</dbReference>
<dbReference type="PROSITE" id="PS00138">
    <property type="entry name" value="SUBTILASE_SER"/>
    <property type="match status" value="1"/>
</dbReference>
<dbReference type="GO" id="GO:0009610">
    <property type="term" value="P:response to symbiotic fungus"/>
    <property type="evidence" value="ECO:0007669"/>
    <property type="project" value="UniProtKB-ARBA"/>
</dbReference>
<dbReference type="Gene3D" id="3.50.30.30">
    <property type="match status" value="1"/>
</dbReference>
<evidence type="ECO:0000256" key="5">
    <source>
        <dbReference type="ARBA" id="ARBA00022729"/>
    </source>
</evidence>
<dbReference type="GO" id="GO:0006508">
    <property type="term" value="P:proteolysis"/>
    <property type="evidence" value="ECO:0007669"/>
    <property type="project" value="UniProtKB-KW"/>
</dbReference>
<comment type="subcellular location">
    <subcellularLocation>
        <location evidence="1">Secreted</location>
    </subcellularLocation>
</comment>
<keyword evidence="4 9" id="KW-0645">Protease</keyword>
<comment type="similarity">
    <text evidence="2 9">Belongs to the peptidase S8 family.</text>
</comment>
<organism evidence="15 16">
    <name type="scientific">Erythroxylum novogranatense</name>
    <dbReference type="NCBI Taxonomy" id="1862640"/>
    <lineage>
        <taxon>Eukaryota</taxon>
        <taxon>Viridiplantae</taxon>
        <taxon>Streptophyta</taxon>
        <taxon>Embryophyta</taxon>
        <taxon>Tracheophyta</taxon>
        <taxon>Spermatophyta</taxon>
        <taxon>Magnoliopsida</taxon>
        <taxon>eudicotyledons</taxon>
        <taxon>Gunneridae</taxon>
        <taxon>Pentapetalae</taxon>
        <taxon>rosids</taxon>
        <taxon>fabids</taxon>
        <taxon>Malpighiales</taxon>
        <taxon>Erythroxylaceae</taxon>
        <taxon>Erythroxylum</taxon>
    </lineage>
</organism>
<dbReference type="InterPro" id="IPR000209">
    <property type="entry name" value="Peptidase_S8/S53_dom"/>
</dbReference>
<dbReference type="Pfam" id="PF17766">
    <property type="entry name" value="fn3_6"/>
    <property type="match status" value="1"/>
</dbReference>
<dbReference type="FunFam" id="3.30.70.80:FF:000002">
    <property type="entry name" value="Subtilisin-like protease SBT5.3"/>
    <property type="match status" value="1"/>
</dbReference>
<feature type="active site" description="Charge relay system" evidence="8 9">
    <location>
        <position position="531"/>
    </location>
</feature>
<evidence type="ECO:0000256" key="7">
    <source>
        <dbReference type="ARBA" id="ARBA00022825"/>
    </source>
</evidence>
<dbReference type="InterPro" id="IPR023828">
    <property type="entry name" value="Peptidase_S8_Ser-AS"/>
</dbReference>
<evidence type="ECO:0000259" key="14">
    <source>
        <dbReference type="Pfam" id="PF17766"/>
    </source>
</evidence>
<feature type="domain" description="PA" evidence="12">
    <location>
        <begin position="381"/>
        <end position="445"/>
    </location>
</feature>
<dbReference type="Gene3D" id="2.60.40.2310">
    <property type="match status" value="1"/>
</dbReference>
<feature type="domain" description="Peptidase S8/S53" evidence="11">
    <location>
        <begin position="131"/>
        <end position="570"/>
    </location>
</feature>
<keyword evidence="3" id="KW-0964">Secreted</keyword>
<dbReference type="FunFam" id="3.40.50.200:FF:000006">
    <property type="entry name" value="Subtilisin-like protease SBT1.5"/>
    <property type="match status" value="1"/>
</dbReference>
<dbReference type="InterPro" id="IPR036852">
    <property type="entry name" value="Peptidase_S8/S53_dom_sf"/>
</dbReference>
<dbReference type="Pfam" id="PF05922">
    <property type="entry name" value="Inhibitor_I9"/>
    <property type="match status" value="1"/>
</dbReference>
<keyword evidence="16" id="KW-1185">Reference proteome</keyword>
<keyword evidence="7 9" id="KW-0720">Serine protease</keyword>
<reference evidence="15 16" key="1">
    <citation type="submission" date="2021-09" db="EMBL/GenBank/DDBJ databases">
        <title>Genomic insights and catalytic innovation underlie evolution of tropane alkaloids biosynthesis.</title>
        <authorList>
            <person name="Wang Y.-J."/>
            <person name="Tian T."/>
            <person name="Huang J.-P."/>
            <person name="Huang S.-X."/>
        </authorList>
    </citation>
    <scope>NUCLEOTIDE SEQUENCE [LARGE SCALE GENOMIC DNA]</scope>
    <source>
        <strain evidence="15">KIB-2018</strain>
        <tissue evidence="15">Leaf</tissue>
    </source>
</reference>
<feature type="signal peptide" evidence="10">
    <location>
        <begin position="1"/>
        <end position="26"/>
    </location>
</feature>
<dbReference type="EMBL" id="JAIWQS010000003">
    <property type="protein sequence ID" value="KAJ8770402.1"/>
    <property type="molecule type" value="Genomic_DNA"/>
</dbReference>
<dbReference type="CDD" id="cd02120">
    <property type="entry name" value="PA_subtilisin_like"/>
    <property type="match status" value="1"/>
</dbReference>
<comment type="caution">
    <text evidence="15">The sequence shown here is derived from an EMBL/GenBank/DDBJ whole genome shotgun (WGS) entry which is preliminary data.</text>
</comment>
<dbReference type="PRINTS" id="PR00723">
    <property type="entry name" value="SUBTILISIN"/>
</dbReference>
<evidence type="ECO:0000313" key="15">
    <source>
        <dbReference type="EMBL" id="KAJ8770402.1"/>
    </source>
</evidence>
<dbReference type="Gene3D" id="3.40.50.200">
    <property type="entry name" value="Peptidase S8/S53 domain"/>
    <property type="match status" value="1"/>
</dbReference>
<evidence type="ECO:0000256" key="4">
    <source>
        <dbReference type="ARBA" id="ARBA00022670"/>
    </source>
</evidence>
<feature type="active site" description="Charge relay system" evidence="8 9">
    <location>
        <position position="203"/>
    </location>
</feature>
<sequence length="742" mass="80072">MADLVSKFSWLLLLGLLSTLLRFCHASTTDNAKVYIVYMGDRPDDDYSVSSLHTNMLEDALGSGGSGSLIYSYQRSFNGFAAKLTDEQMQKLAVMEGVVSVFPSEKKHLHTTRSWNFMGLSQQVKRSRVERNVIIAMLDSGIWPDSHSFSDHGFGPPPRKWKGKCQKSSHFTCNNKVIGARYYRSSGALFTGDVASPLDTEGHGSHTASTAAGNVVGNTSLAGFRLGVARGGVPSARIAVYKVCWLDGCYAADILAAFDDAIADGVDIISISVGGDVPRPYFADPISIGAFHAMKHGILTSTSAGNSGPRLGSITNFSPWSLSVAASSIDRTFRTAIKLGNGVVYKGISINTRGLQHKMYPTVYGGNAPNIKKGFKASASRHCLRNSLDRTLVKGKIVVCDSARQAAATAMDAGAVGVIVRGRYFKDGAENFPIPASVLGVTDGTHLFKYIKRTRKPTATIFRSTETKDRNAPHIASFSSRGPNPITSDILKPDLAAPGVDILAAWSKGASVTGVPGDDRVVAYNIISGTSMACPHATGAAAYVKSIHPKWSPAAIKSALMTTASSMTDGRRTDGVLSYGSGHLNPAKARNPGLIYDIEEYDYIKFLCGQEYNDQQLRLVTRGRQSCSKANRTAVWDLNYPSFALSAHYGRTVTRTFHRTVTNIGQAKSRYKVVVRAPKTLHIRVKPEVLSFKSRGEKKSFAVTVTAKMKKGRPAISGTLTWNDGKHQVRSPIVAHVSSKTK</sequence>
<dbReference type="GO" id="GO:0005576">
    <property type="term" value="C:extracellular region"/>
    <property type="evidence" value="ECO:0007669"/>
    <property type="project" value="UniProtKB-SubCell"/>
</dbReference>
<evidence type="ECO:0000256" key="10">
    <source>
        <dbReference type="SAM" id="SignalP"/>
    </source>
</evidence>
<dbReference type="Gene3D" id="3.30.70.80">
    <property type="entry name" value="Peptidase S8 propeptide/proteinase inhibitor I9"/>
    <property type="match status" value="1"/>
</dbReference>
<dbReference type="GO" id="GO:0004252">
    <property type="term" value="F:serine-type endopeptidase activity"/>
    <property type="evidence" value="ECO:0007669"/>
    <property type="project" value="UniProtKB-UniRule"/>
</dbReference>
<feature type="chain" id="PRO_5043742814" description="Cucumisin" evidence="10">
    <location>
        <begin position="27"/>
        <end position="742"/>
    </location>
</feature>
<dbReference type="InterPro" id="IPR041469">
    <property type="entry name" value="Subtilisin-like_FN3"/>
</dbReference>
<evidence type="ECO:0000256" key="2">
    <source>
        <dbReference type="ARBA" id="ARBA00011073"/>
    </source>
</evidence>
<evidence type="ECO:0000259" key="11">
    <source>
        <dbReference type="Pfam" id="PF00082"/>
    </source>
</evidence>
<gene>
    <name evidence="15" type="ORF">K2173_015016</name>
</gene>
<evidence type="ECO:0000256" key="3">
    <source>
        <dbReference type="ARBA" id="ARBA00022525"/>
    </source>
</evidence>
<feature type="domain" description="Inhibitor I9" evidence="13">
    <location>
        <begin position="34"/>
        <end position="110"/>
    </location>
</feature>
<dbReference type="InterPro" id="IPR037045">
    <property type="entry name" value="S8pro/Inhibitor_I9_sf"/>
</dbReference>
<accession>A0AAV8TU46</accession>
<dbReference type="InterPro" id="IPR015500">
    <property type="entry name" value="Peptidase_S8_subtilisin-rel"/>
</dbReference>
<keyword evidence="6 9" id="KW-0378">Hydrolase</keyword>
<dbReference type="AlphaFoldDB" id="A0AAV8TU46"/>
<protein>
    <recommendedName>
        <fullName evidence="17">Cucumisin</fullName>
    </recommendedName>
</protein>
<dbReference type="CDD" id="cd04852">
    <property type="entry name" value="Peptidases_S8_3"/>
    <property type="match status" value="1"/>
</dbReference>
<dbReference type="InterPro" id="IPR010259">
    <property type="entry name" value="S8pro/Inhibitor_I9"/>
</dbReference>
<dbReference type="PANTHER" id="PTHR10795">
    <property type="entry name" value="PROPROTEIN CONVERTASE SUBTILISIN/KEXIN"/>
    <property type="match status" value="1"/>
</dbReference>
<evidence type="ECO:0000313" key="16">
    <source>
        <dbReference type="Proteomes" id="UP001159364"/>
    </source>
</evidence>
<dbReference type="FunFam" id="2.60.40.2310:FF:000001">
    <property type="entry name" value="Subtilisin-like protease SBT1.5"/>
    <property type="match status" value="1"/>
</dbReference>